<evidence type="ECO:0000313" key="1">
    <source>
        <dbReference type="EMBL" id="SCA83602.1"/>
    </source>
</evidence>
<proteinExistence type="predicted"/>
<protein>
    <submittedName>
        <fullName evidence="1">VIR protein</fullName>
    </submittedName>
</protein>
<dbReference type="EMBL" id="FLYH01000177">
    <property type="protein sequence ID" value="SCA83602.1"/>
    <property type="molecule type" value="Genomic_DNA"/>
</dbReference>
<dbReference type="AlphaFoldDB" id="A0A1G4ED45"/>
<sequence length="336" mass="39079">MDIKKLEDEYPFLNNIVLAYKDYDKTVEEGDDLYSFYDNDIKYGEDKNVYTDISVKLLRNLRLLSDYQYRLSQKSEYCIYLYHWIYYKVKKSVVGDLLLSIIYTEFENKKLDGRLNICPYNKYKNISKESDEIIKLNIFYDNIVAIRDILKTEHKSKDCKFQEFVHRCVHIYKKLKKMYCQTDDERDVTNKDICDTVKNFNSVYTSFILTKNEEIKIEVPSLSSTDSDDITDTIHIDGCSSNENQEEPNSFKKDQSGSSILPTVPKILGTMAGISSFMAISYKFTPFRKFLQLRRGAASLSNGLNENEPINLINNESDPWNGSTNNTKYSIGYGSV</sequence>
<evidence type="ECO:0000313" key="2">
    <source>
        <dbReference type="Proteomes" id="UP000196402"/>
    </source>
</evidence>
<dbReference type="VEuPathDB" id="PlasmoDB:PVPAM_000030800"/>
<accession>A0A1G4ED45</accession>
<dbReference type="VEuPathDB" id="PlasmoDB:PVP01_0001040"/>
<organism evidence="1 2">
    <name type="scientific">Plasmodium vivax</name>
    <name type="common">malaria parasite P. vivax</name>
    <dbReference type="NCBI Taxonomy" id="5855"/>
    <lineage>
        <taxon>Eukaryota</taxon>
        <taxon>Sar</taxon>
        <taxon>Alveolata</taxon>
        <taxon>Apicomplexa</taxon>
        <taxon>Aconoidasida</taxon>
        <taxon>Haemosporida</taxon>
        <taxon>Plasmodiidae</taxon>
        <taxon>Plasmodium</taxon>
        <taxon>Plasmodium (Plasmodium)</taxon>
    </lineage>
</organism>
<name>A0A1G4ED45_PLAVI</name>
<dbReference type="VEuPathDB" id="PlasmoDB:PVW1_100016000"/>
<dbReference type="Proteomes" id="UP000196402">
    <property type="component" value="Unassembled WGS sequence"/>
</dbReference>
<gene>
    <name evidence="1" type="ORF">PVT01_000064900</name>
</gene>
<reference evidence="1 2" key="1">
    <citation type="submission" date="2016-07" db="EMBL/GenBank/DDBJ databases">
        <authorList>
            <consortium name="Pathogen Informatics"/>
        </authorList>
    </citation>
    <scope>NUCLEOTIDE SEQUENCE [LARGE SCALE GENOMIC DNA]</scope>
</reference>